<keyword evidence="5 10" id="KW-0378">Hydrolase</keyword>
<feature type="transmembrane region" description="Helical" evidence="12">
    <location>
        <begin position="183"/>
        <end position="202"/>
    </location>
</feature>
<dbReference type="PANTHER" id="PTHR43221">
    <property type="entry name" value="PROTEASE HTPX"/>
    <property type="match status" value="1"/>
</dbReference>
<dbReference type="EMBL" id="CP002382">
    <property type="protein sequence ID" value="AEP10749.1"/>
    <property type="molecule type" value="Genomic_DNA"/>
</dbReference>
<dbReference type="CDD" id="cd07340">
    <property type="entry name" value="M48B_Htpx_like"/>
    <property type="match status" value="1"/>
</dbReference>
<keyword evidence="8 10" id="KW-0482">Metalloprotease</keyword>
<evidence type="ECO:0000256" key="7">
    <source>
        <dbReference type="ARBA" id="ARBA00022989"/>
    </source>
</evidence>
<feature type="region of interest" description="Disordered" evidence="11">
    <location>
        <begin position="322"/>
        <end position="344"/>
    </location>
</feature>
<keyword evidence="4" id="KW-0479">Metal-binding</keyword>
<evidence type="ECO:0000256" key="6">
    <source>
        <dbReference type="ARBA" id="ARBA00022833"/>
    </source>
</evidence>
<proteinExistence type="inferred from homology"/>
<dbReference type="eggNOG" id="COG0501">
    <property type="taxonomic scope" value="Bacteria"/>
</dbReference>
<dbReference type="Gene3D" id="3.30.2010.10">
    <property type="entry name" value="Metalloproteases ('zincins'), catalytic domain"/>
    <property type="match status" value="1"/>
</dbReference>
<dbReference type="Proteomes" id="UP000009286">
    <property type="component" value="Chromosome"/>
</dbReference>
<reference evidence="14 15" key="1">
    <citation type="journal article" date="2011" name="BMC Genomics">
        <title>Genomic insights into an obligate epibiotic bacterial predator: Micavibrio aeruginosavorus ARL-13.</title>
        <authorList>
            <person name="Wang Z."/>
            <person name="Kadouri D."/>
            <person name="Wu M."/>
        </authorList>
    </citation>
    <scope>NUCLEOTIDE SEQUENCE [LARGE SCALE GENOMIC DNA]</scope>
    <source>
        <strain evidence="14 15">ARL-13</strain>
    </source>
</reference>
<dbReference type="GO" id="GO:0004222">
    <property type="term" value="F:metalloendopeptidase activity"/>
    <property type="evidence" value="ECO:0007669"/>
    <property type="project" value="InterPro"/>
</dbReference>
<protein>
    <submittedName>
        <fullName evidence="14">Peptidase M48 family protein</fullName>
    </submittedName>
</protein>
<evidence type="ECO:0000256" key="3">
    <source>
        <dbReference type="ARBA" id="ARBA00022692"/>
    </source>
</evidence>
<feature type="transmembrane region" description="Helical" evidence="12">
    <location>
        <begin position="222"/>
        <end position="243"/>
    </location>
</feature>
<dbReference type="STRING" id="856793.MICA_2447"/>
<evidence type="ECO:0000259" key="13">
    <source>
        <dbReference type="Pfam" id="PF01435"/>
    </source>
</evidence>
<comment type="cofactor">
    <cofactor evidence="10">
        <name>Zn(2+)</name>
        <dbReference type="ChEBI" id="CHEBI:29105"/>
    </cofactor>
    <text evidence="10">Binds 1 zinc ion per subunit.</text>
</comment>
<dbReference type="AlphaFoldDB" id="G2KNV4"/>
<evidence type="ECO:0000256" key="9">
    <source>
        <dbReference type="ARBA" id="ARBA00023136"/>
    </source>
</evidence>
<feature type="transmembrane region" description="Helical" evidence="12">
    <location>
        <begin position="20"/>
        <end position="46"/>
    </location>
</feature>
<dbReference type="InterPro" id="IPR050083">
    <property type="entry name" value="HtpX_protease"/>
</dbReference>
<dbReference type="KEGG" id="mai:MICA_2447"/>
<evidence type="ECO:0000256" key="1">
    <source>
        <dbReference type="ARBA" id="ARBA00022475"/>
    </source>
</evidence>
<feature type="transmembrane region" description="Helical" evidence="12">
    <location>
        <begin position="66"/>
        <end position="88"/>
    </location>
</feature>
<evidence type="ECO:0000256" key="4">
    <source>
        <dbReference type="ARBA" id="ARBA00022723"/>
    </source>
</evidence>
<evidence type="ECO:0000256" key="10">
    <source>
        <dbReference type="RuleBase" id="RU003983"/>
    </source>
</evidence>
<sequence length="344" mass="37540">MALAAAGLKTHIWNNNLRSIILLVGYPFLMGAIVWAMAAAIGFFMGQSAGPNAPHGTIATNFANGFIAQYWPLIGTAVAIWFIIAWFFNTRMVAMLSHAKPVTRAEEPALYNLLENLCIARGLPMPHLNIIETDALNAFASGVQRSDYTVTVTRGLLNTLQPDEVEGVLAHELTHIINHDVRLLMVCIIFTGMIGFVMQLVWSSVRYGLYMPRSGNNRNNGGTIIIALAILLILAIGYGASLLTRFALSRRREYMADAGAVELTRNPDAMMRALQRISGRDHIPAVPDDVALMCIENGHAFMGLFATHPSIDDRIRALSTMTGTPIPGASGTEKSDNPLNPWAR</sequence>
<keyword evidence="15" id="KW-1185">Reference proteome</keyword>
<evidence type="ECO:0000256" key="12">
    <source>
        <dbReference type="SAM" id="Phobius"/>
    </source>
</evidence>
<keyword evidence="7 12" id="KW-1133">Transmembrane helix</keyword>
<dbReference type="PANTHER" id="PTHR43221:SF2">
    <property type="entry name" value="PROTEASE HTPX HOMOLOG"/>
    <property type="match status" value="1"/>
</dbReference>
<keyword evidence="2 10" id="KW-0645">Protease</keyword>
<keyword evidence="6 10" id="KW-0862">Zinc</keyword>
<keyword evidence="9 12" id="KW-0472">Membrane</keyword>
<evidence type="ECO:0000256" key="8">
    <source>
        <dbReference type="ARBA" id="ARBA00023049"/>
    </source>
</evidence>
<keyword evidence="3 12" id="KW-0812">Transmembrane</keyword>
<dbReference type="InterPro" id="IPR001915">
    <property type="entry name" value="Peptidase_M48"/>
</dbReference>
<dbReference type="GO" id="GO:0006508">
    <property type="term" value="P:proteolysis"/>
    <property type="evidence" value="ECO:0007669"/>
    <property type="project" value="UniProtKB-KW"/>
</dbReference>
<dbReference type="HOGENOM" id="CLU_042266_2_0_5"/>
<evidence type="ECO:0000256" key="11">
    <source>
        <dbReference type="SAM" id="MobiDB-lite"/>
    </source>
</evidence>
<dbReference type="RefSeq" id="WP_014103972.1">
    <property type="nucleotide sequence ID" value="NC_016026.1"/>
</dbReference>
<evidence type="ECO:0000313" key="14">
    <source>
        <dbReference type="EMBL" id="AEP10749.1"/>
    </source>
</evidence>
<gene>
    <name evidence="14" type="ordered locus">MICA_2447</name>
</gene>
<evidence type="ECO:0000313" key="15">
    <source>
        <dbReference type="Proteomes" id="UP000009286"/>
    </source>
</evidence>
<keyword evidence="1" id="KW-1003">Cell membrane</keyword>
<evidence type="ECO:0000256" key="5">
    <source>
        <dbReference type="ARBA" id="ARBA00022801"/>
    </source>
</evidence>
<comment type="similarity">
    <text evidence="10">Belongs to the peptidase M48 family.</text>
</comment>
<dbReference type="GO" id="GO:0046872">
    <property type="term" value="F:metal ion binding"/>
    <property type="evidence" value="ECO:0007669"/>
    <property type="project" value="UniProtKB-KW"/>
</dbReference>
<dbReference type="Pfam" id="PF01435">
    <property type="entry name" value="Peptidase_M48"/>
    <property type="match status" value="1"/>
</dbReference>
<name>G2KNV4_MICAA</name>
<organism evidence="14 15">
    <name type="scientific">Micavibrio aeruginosavorus (strain ARL-13)</name>
    <dbReference type="NCBI Taxonomy" id="856793"/>
    <lineage>
        <taxon>Bacteria</taxon>
        <taxon>Pseudomonadati</taxon>
        <taxon>Bdellovibrionota</taxon>
        <taxon>Bdellovibrionia</taxon>
        <taxon>Bdellovibrionales</taxon>
        <taxon>Pseudobdellovibrionaceae</taxon>
        <taxon>Micavibrio</taxon>
    </lineage>
</organism>
<feature type="domain" description="Peptidase M48" evidence="13">
    <location>
        <begin position="106"/>
        <end position="321"/>
    </location>
</feature>
<dbReference type="OrthoDB" id="15218at2"/>
<accession>G2KNV4</accession>
<evidence type="ECO:0000256" key="2">
    <source>
        <dbReference type="ARBA" id="ARBA00022670"/>
    </source>
</evidence>